<evidence type="ECO:0000256" key="1">
    <source>
        <dbReference type="SAM" id="Phobius"/>
    </source>
</evidence>
<organism evidence="2">
    <name type="scientific">virus sp. ct9pU4</name>
    <dbReference type="NCBI Taxonomy" id="2828248"/>
    <lineage>
        <taxon>Viruses</taxon>
    </lineage>
</organism>
<keyword evidence="1" id="KW-0812">Transmembrane</keyword>
<keyword evidence="1" id="KW-0472">Membrane</keyword>
<reference evidence="2" key="1">
    <citation type="journal article" date="2021" name="Proc. Natl. Acad. Sci. U.S.A.">
        <title>A Catalog of Tens of Thousands of Viruses from Human Metagenomes Reveals Hidden Associations with Chronic Diseases.</title>
        <authorList>
            <person name="Tisza M.J."/>
            <person name="Buck C.B."/>
        </authorList>
    </citation>
    <scope>NUCLEOTIDE SEQUENCE</scope>
    <source>
        <strain evidence="2">Ct9pU4</strain>
    </source>
</reference>
<proteinExistence type="predicted"/>
<keyword evidence="1" id="KW-1133">Transmembrane helix</keyword>
<feature type="transmembrane region" description="Helical" evidence="1">
    <location>
        <begin position="20"/>
        <end position="41"/>
    </location>
</feature>
<protein>
    <submittedName>
        <fullName evidence="2">Uncharacterized protein</fullName>
    </submittedName>
</protein>
<evidence type="ECO:0000313" key="2">
    <source>
        <dbReference type="EMBL" id="DAE28530.1"/>
    </source>
</evidence>
<dbReference type="EMBL" id="BK059087">
    <property type="protein sequence ID" value="DAE28530.1"/>
    <property type="molecule type" value="Genomic_DNA"/>
</dbReference>
<name>A0A8S5RBK2_9VIRU</name>
<accession>A0A8S5RBK2</accession>
<sequence length="44" mass="5047">MLALTADFIESISDKLFNTFYNILASTLSPLLEIMPFLNMYSRT</sequence>